<dbReference type="SUPFAM" id="SSF144091">
    <property type="entry name" value="Rhomboid-like"/>
    <property type="match status" value="1"/>
</dbReference>
<accession>A0ABN6LZQ2</accession>
<dbReference type="EMBL" id="AP025516">
    <property type="protein sequence ID" value="BDD86101.1"/>
    <property type="molecule type" value="Genomic_DNA"/>
</dbReference>
<dbReference type="Pfam" id="PF01694">
    <property type="entry name" value="Rhomboid"/>
    <property type="match status" value="1"/>
</dbReference>
<dbReference type="InterPro" id="IPR035952">
    <property type="entry name" value="Rhomboid-like_sf"/>
</dbReference>
<name>A0ABN6LZQ2_9BACT</name>
<feature type="transmembrane region" description="Helical" evidence="7">
    <location>
        <begin position="247"/>
        <end position="265"/>
    </location>
</feature>
<feature type="transmembrane region" description="Helical" evidence="7">
    <location>
        <begin position="168"/>
        <end position="187"/>
    </location>
</feature>
<dbReference type="Proteomes" id="UP000830055">
    <property type="component" value="Chromosome"/>
</dbReference>
<feature type="transmembrane region" description="Helical" evidence="7">
    <location>
        <begin position="277"/>
        <end position="297"/>
    </location>
</feature>
<keyword evidence="10" id="KW-1185">Reference proteome</keyword>
<evidence type="ECO:0000256" key="2">
    <source>
        <dbReference type="ARBA" id="ARBA00009045"/>
    </source>
</evidence>
<evidence type="ECO:0000259" key="8">
    <source>
        <dbReference type="Pfam" id="PF01694"/>
    </source>
</evidence>
<keyword evidence="4" id="KW-0378">Hydrolase</keyword>
<evidence type="ECO:0000313" key="10">
    <source>
        <dbReference type="Proteomes" id="UP000830055"/>
    </source>
</evidence>
<dbReference type="InterPro" id="IPR050925">
    <property type="entry name" value="Rhomboid_protease_S54"/>
</dbReference>
<comment type="similarity">
    <text evidence="2">Belongs to the peptidase S54 family.</text>
</comment>
<gene>
    <name evidence="9" type="ORF">DPPLL_04660</name>
</gene>
<feature type="transmembrane region" description="Helical" evidence="7">
    <location>
        <begin position="193"/>
        <end position="210"/>
    </location>
</feature>
<dbReference type="InterPro" id="IPR022764">
    <property type="entry name" value="Peptidase_S54_rhomboid_dom"/>
</dbReference>
<evidence type="ECO:0000313" key="9">
    <source>
        <dbReference type="EMBL" id="BDD86101.1"/>
    </source>
</evidence>
<organism evidence="9 10">
    <name type="scientific">Desulfofustis limnaeus</name>
    <dbReference type="NCBI Taxonomy" id="2740163"/>
    <lineage>
        <taxon>Bacteria</taxon>
        <taxon>Pseudomonadati</taxon>
        <taxon>Thermodesulfobacteriota</taxon>
        <taxon>Desulfobulbia</taxon>
        <taxon>Desulfobulbales</taxon>
        <taxon>Desulfocapsaceae</taxon>
        <taxon>Desulfofustis</taxon>
    </lineage>
</organism>
<evidence type="ECO:0000256" key="4">
    <source>
        <dbReference type="ARBA" id="ARBA00022801"/>
    </source>
</evidence>
<feature type="domain" description="Peptidase S54 rhomboid" evidence="8">
    <location>
        <begin position="128"/>
        <end position="264"/>
    </location>
</feature>
<sequence length="303" mass="31970">MDQANQQTEDDVTVVSSSDHELIDSCTLVLTAVGIEHYTRTGADGSQAIVVPAAAAATAAGHLDKYFQENRYWPPAPATPATVTSQRPPTLMVVGALALFYLVTGPWQPESSWFAAGAGDGSAILHDDQWYRLVTALTLHADFAHLAGNCLIGGIVLHYFLQIHGTGLGLLAVLLSAAVGNYVNVQLHGGNHLFVGYSTAVFSTIGMLSAHQMRIRRPPFTARFILPLLAGAGLLAMLGSSGQRTDLGGHLFGLLAGIGVGLLLTTGPLPRLRESSFAQTVALLATISILLLCWNLALRPTAL</sequence>
<evidence type="ECO:0000256" key="7">
    <source>
        <dbReference type="SAM" id="Phobius"/>
    </source>
</evidence>
<protein>
    <recommendedName>
        <fullName evidence="8">Peptidase S54 rhomboid domain-containing protein</fullName>
    </recommendedName>
</protein>
<dbReference type="Gene3D" id="1.20.1540.10">
    <property type="entry name" value="Rhomboid-like"/>
    <property type="match status" value="1"/>
</dbReference>
<evidence type="ECO:0000256" key="6">
    <source>
        <dbReference type="ARBA" id="ARBA00023136"/>
    </source>
</evidence>
<dbReference type="PANTHER" id="PTHR43731">
    <property type="entry name" value="RHOMBOID PROTEASE"/>
    <property type="match status" value="1"/>
</dbReference>
<evidence type="ECO:0000256" key="1">
    <source>
        <dbReference type="ARBA" id="ARBA00004141"/>
    </source>
</evidence>
<feature type="transmembrane region" description="Helical" evidence="7">
    <location>
        <begin position="90"/>
        <end position="107"/>
    </location>
</feature>
<evidence type="ECO:0000256" key="5">
    <source>
        <dbReference type="ARBA" id="ARBA00022989"/>
    </source>
</evidence>
<dbReference type="PANTHER" id="PTHR43731:SF14">
    <property type="entry name" value="PRESENILIN-ASSOCIATED RHOMBOID-LIKE PROTEIN, MITOCHONDRIAL"/>
    <property type="match status" value="1"/>
</dbReference>
<reference evidence="9 10" key="1">
    <citation type="submission" date="2022-01" db="EMBL/GenBank/DDBJ databases">
        <title>Desulfofustis limnae sp. nov., a novel mesophilic sulfate-reducing bacterium isolated from marsh soil.</title>
        <authorList>
            <person name="Watanabe M."/>
            <person name="Takahashi A."/>
            <person name="Kojima H."/>
            <person name="Fukui M."/>
        </authorList>
    </citation>
    <scope>NUCLEOTIDE SEQUENCE [LARGE SCALE GENOMIC DNA]</scope>
    <source>
        <strain evidence="9 10">PPLL</strain>
    </source>
</reference>
<keyword evidence="3 7" id="KW-0812">Transmembrane</keyword>
<keyword evidence="6 7" id="KW-0472">Membrane</keyword>
<keyword evidence="5 7" id="KW-1133">Transmembrane helix</keyword>
<feature type="transmembrane region" description="Helical" evidence="7">
    <location>
        <begin position="222"/>
        <end position="241"/>
    </location>
</feature>
<evidence type="ECO:0000256" key="3">
    <source>
        <dbReference type="ARBA" id="ARBA00022692"/>
    </source>
</evidence>
<comment type="subcellular location">
    <subcellularLocation>
        <location evidence="1">Membrane</location>
        <topology evidence="1">Multi-pass membrane protein</topology>
    </subcellularLocation>
</comment>
<proteinExistence type="inferred from homology"/>
<dbReference type="RefSeq" id="WP_284153198.1">
    <property type="nucleotide sequence ID" value="NZ_AP025516.1"/>
</dbReference>